<reference evidence="2" key="1">
    <citation type="submission" date="2016-01" db="EMBL/GenBank/DDBJ databases">
        <authorList>
            <person name="Peeters C."/>
        </authorList>
    </citation>
    <scope>NUCLEOTIDE SEQUENCE [LARGE SCALE GENOMIC DNA]</scope>
    <source>
        <strain evidence="2">LMG 29318</strain>
    </source>
</reference>
<proteinExistence type="predicted"/>
<comment type="caution">
    <text evidence="2">The sequence shown here is derived from an EMBL/GenBank/DDBJ whole genome shotgun (WGS) entry which is preliminary data.</text>
</comment>
<feature type="region of interest" description="Disordered" evidence="1">
    <location>
        <begin position="145"/>
        <end position="169"/>
    </location>
</feature>
<dbReference type="OrthoDB" id="2934196at2"/>
<dbReference type="EMBL" id="FCOF02000094">
    <property type="protein sequence ID" value="SAK97092.1"/>
    <property type="molecule type" value="Genomic_DNA"/>
</dbReference>
<sequence length="169" mass="18835">MKSKAVVITLDDEPSTFGWLQIEKSALHELQRLAIKSPSAMATLMFLTRSMTRTNALAVSQSVIAQKVGISIRSVAAAVKTLEKHRFIEVAKVGNMAVYNINTRLAWQGNRGERHAHFVADIIAVESEQSPELFEDFKLKKVPQPKPNERFLVGNEPIDPPDQGEMELP</sequence>
<protein>
    <submittedName>
        <fullName evidence="2">Uncharacterized protein</fullName>
    </submittedName>
</protein>
<dbReference type="Pfam" id="PF13730">
    <property type="entry name" value="HTH_36"/>
    <property type="match status" value="1"/>
</dbReference>
<accession>A0A158DR46</accession>
<keyword evidence="3" id="KW-1185">Reference proteome</keyword>
<dbReference type="Gene3D" id="1.10.10.10">
    <property type="entry name" value="Winged helix-like DNA-binding domain superfamily/Winged helix DNA-binding domain"/>
    <property type="match status" value="1"/>
</dbReference>
<dbReference type="AlphaFoldDB" id="A0A158DR46"/>
<dbReference type="Proteomes" id="UP000054870">
    <property type="component" value="Unassembled WGS sequence"/>
</dbReference>
<gene>
    <name evidence="2" type="ORF">AWB75_07077</name>
</gene>
<organism evidence="2 3">
    <name type="scientific">Caballeronia catudaia</name>
    <dbReference type="NCBI Taxonomy" id="1777136"/>
    <lineage>
        <taxon>Bacteria</taxon>
        <taxon>Pseudomonadati</taxon>
        <taxon>Pseudomonadota</taxon>
        <taxon>Betaproteobacteria</taxon>
        <taxon>Burkholderiales</taxon>
        <taxon>Burkholderiaceae</taxon>
        <taxon>Caballeronia</taxon>
    </lineage>
</organism>
<name>A0A158DR46_9BURK</name>
<evidence type="ECO:0000256" key="1">
    <source>
        <dbReference type="SAM" id="MobiDB-lite"/>
    </source>
</evidence>
<evidence type="ECO:0000313" key="2">
    <source>
        <dbReference type="EMBL" id="SAK97092.1"/>
    </source>
</evidence>
<dbReference type="RefSeq" id="WP_061128648.1">
    <property type="nucleotide sequence ID" value="NZ_FCOF02000094.1"/>
</dbReference>
<evidence type="ECO:0000313" key="3">
    <source>
        <dbReference type="Proteomes" id="UP000054870"/>
    </source>
</evidence>
<dbReference type="InterPro" id="IPR036388">
    <property type="entry name" value="WH-like_DNA-bd_sf"/>
</dbReference>